<comment type="similarity">
    <text evidence="2">Belongs to the gluconokinase GntK/GntV family.</text>
</comment>
<name>A0A9W9FT32_9EURO</name>
<reference evidence="10" key="1">
    <citation type="submission" date="2022-11" db="EMBL/GenBank/DDBJ databases">
        <authorList>
            <person name="Petersen C."/>
        </authorList>
    </citation>
    <scope>NUCLEOTIDE SEQUENCE</scope>
    <source>
        <strain evidence="10">IBT 34128</strain>
    </source>
</reference>
<dbReference type="GO" id="GO:0046316">
    <property type="term" value="F:gluconokinase activity"/>
    <property type="evidence" value="ECO:0007669"/>
    <property type="project" value="UniProtKB-EC"/>
</dbReference>
<evidence type="ECO:0000256" key="9">
    <source>
        <dbReference type="ARBA" id="ARBA00048090"/>
    </source>
</evidence>
<sequence length="216" mass="24150">MEIHKRNAWISQAPLWLDRPLILSIAVSTESTNDRSIYLAAIKMVHGLLEQVNHSQAEFNLWLQRLRDPNQDPTANPPIKLLDFFASKYDNTDPSRALLYDTKKAQASPPSLAQAGGLNADLTARFVKNFSTQCWAQQTAPTQSPREVFFLIGPCSCGKSIAAQTLAQRLQIPTIEGDDLHSPIALAKMANNLPLQDSDRWNWLAHIRGAAHYLPR</sequence>
<evidence type="ECO:0000256" key="1">
    <source>
        <dbReference type="ARBA" id="ARBA00004875"/>
    </source>
</evidence>
<dbReference type="PANTHER" id="PTHR43442">
    <property type="entry name" value="GLUCONOKINASE-RELATED"/>
    <property type="match status" value="1"/>
</dbReference>
<gene>
    <name evidence="10" type="ORF">NUU61_003190</name>
</gene>
<keyword evidence="7" id="KW-0067">ATP-binding</keyword>
<evidence type="ECO:0000256" key="2">
    <source>
        <dbReference type="ARBA" id="ARBA00008420"/>
    </source>
</evidence>
<dbReference type="EMBL" id="JAPMSZ010000004">
    <property type="protein sequence ID" value="KAJ5105843.1"/>
    <property type="molecule type" value="Genomic_DNA"/>
</dbReference>
<keyword evidence="11" id="KW-1185">Reference proteome</keyword>
<dbReference type="Proteomes" id="UP001141434">
    <property type="component" value="Unassembled WGS sequence"/>
</dbReference>
<organism evidence="10 11">
    <name type="scientific">Penicillium alfredii</name>
    <dbReference type="NCBI Taxonomy" id="1506179"/>
    <lineage>
        <taxon>Eukaryota</taxon>
        <taxon>Fungi</taxon>
        <taxon>Dikarya</taxon>
        <taxon>Ascomycota</taxon>
        <taxon>Pezizomycotina</taxon>
        <taxon>Eurotiomycetes</taxon>
        <taxon>Eurotiomycetidae</taxon>
        <taxon>Eurotiales</taxon>
        <taxon>Aspergillaceae</taxon>
        <taxon>Penicillium</taxon>
    </lineage>
</organism>
<dbReference type="GO" id="GO:0005737">
    <property type="term" value="C:cytoplasm"/>
    <property type="evidence" value="ECO:0007669"/>
    <property type="project" value="TreeGrafter"/>
</dbReference>
<dbReference type="GO" id="GO:0005524">
    <property type="term" value="F:ATP binding"/>
    <property type="evidence" value="ECO:0007669"/>
    <property type="project" value="UniProtKB-KW"/>
</dbReference>
<evidence type="ECO:0000256" key="3">
    <source>
        <dbReference type="ARBA" id="ARBA00012054"/>
    </source>
</evidence>
<dbReference type="GeneID" id="81392940"/>
<dbReference type="RefSeq" id="XP_056514839.1">
    <property type="nucleotide sequence ID" value="XM_056653772.1"/>
</dbReference>
<evidence type="ECO:0000313" key="11">
    <source>
        <dbReference type="Proteomes" id="UP001141434"/>
    </source>
</evidence>
<dbReference type="PANTHER" id="PTHR43442:SF3">
    <property type="entry name" value="GLUCONOKINASE-RELATED"/>
    <property type="match status" value="1"/>
</dbReference>
<comment type="pathway">
    <text evidence="1">Carbohydrate acid metabolism; D-gluconate degradation.</text>
</comment>
<dbReference type="InterPro" id="IPR006001">
    <property type="entry name" value="Therm_gnt_kin"/>
</dbReference>
<accession>A0A9W9FT32</accession>
<evidence type="ECO:0000256" key="7">
    <source>
        <dbReference type="ARBA" id="ARBA00022840"/>
    </source>
</evidence>
<evidence type="ECO:0000256" key="5">
    <source>
        <dbReference type="ARBA" id="ARBA00022741"/>
    </source>
</evidence>
<dbReference type="InterPro" id="IPR027417">
    <property type="entry name" value="P-loop_NTPase"/>
</dbReference>
<keyword evidence="6" id="KW-0418">Kinase</keyword>
<dbReference type="GO" id="GO:0005975">
    <property type="term" value="P:carbohydrate metabolic process"/>
    <property type="evidence" value="ECO:0007669"/>
    <property type="project" value="InterPro"/>
</dbReference>
<evidence type="ECO:0000256" key="4">
    <source>
        <dbReference type="ARBA" id="ARBA00022679"/>
    </source>
</evidence>
<proteinExistence type="inferred from homology"/>
<protein>
    <recommendedName>
        <fullName evidence="3">gluconokinase</fullName>
        <ecNumber evidence="3">2.7.1.12</ecNumber>
    </recommendedName>
    <alternativeName>
        <fullName evidence="8">Gluconate kinase</fullName>
    </alternativeName>
</protein>
<keyword evidence="5" id="KW-0547">Nucleotide-binding</keyword>
<comment type="caution">
    <text evidence="10">The sequence shown here is derived from an EMBL/GenBank/DDBJ whole genome shotgun (WGS) entry which is preliminary data.</text>
</comment>
<dbReference type="Gene3D" id="3.40.50.300">
    <property type="entry name" value="P-loop containing nucleotide triphosphate hydrolases"/>
    <property type="match status" value="1"/>
</dbReference>
<evidence type="ECO:0000256" key="6">
    <source>
        <dbReference type="ARBA" id="ARBA00022777"/>
    </source>
</evidence>
<keyword evidence="4" id="KW-0808">Transferase</keyword>
<dbReference type="OrthoDB" id="429813at2759"/>
<evidence type="ECO:0000256" key="8">
    <source>
        <dbReference type="ARBA" id="ARBA00029835"/>
    </source>
</evidence>
<dbReference type="EC" id="2.7.1.12" evidence="3"/>
<reference evidence="10" key="2">
    <citation type="journal article" date="2023" name="IMA Fungus">
        <title>Comparative genomic study of the Penicillium genus elucidates a diverse pangenome and 15 lateral gene transfer events.</title>
        <authorList>
            <person name="Petersen C."/>
            <person name="Sorensen T."/>
            <person name="Nielsen M.R."/>
            <person name="Sondergaard T.E."/>
            <person name="Sorensen J.L."/>
            <person name="Fitzpatrick D.A."/>
            <person name="Frisvad J.C."/>
            <person name="Nielsen K.L."/>
        </authorList>
    </citation>
    <scope>NUCLEOTIDE SEQUENCE</scope>
    <source>
        <strain evidence="10">IBT 34128</strain>
    </source>
</reference>
<dbReference type="SUPFAM" id="SSF52540">
    <property type="entry name" value="P-loop containing nucleoside triphosphate hydrolases"/>
    <property type="match status" value="1"/>
</dbReference>
<dbReference type="AlphaFoldDB" id="A0A9W9FT32"/>
<evidence type="ECO:0000313" key="10">
    <source>
        <dbReference type="EMBL" id="KAJ5105843.1"/>
    </source>
</evidence>
<comment type="catalytic activity">
    <reaction evidence="9">
        <text>D-gluconate + ATP = 6-phospho-D-gluconate + ADP + H(+)</text>
        <dbReference type="Rhea" id="RHEA:19433"/>
        <dbReference type="ChEBI" id="CHEBI:15378"/>
        <dbReference type="ChEBI" id="CHEBI:18391"/>
        <dbReference type="ChEBI" id="CHEBI:30616"/>
        <dbReference type="ChEBI" id="CHEBI:58759"/>
        <dbReference type="ChEBI" id="CHEBI:456216"/>
        <dbReference type="EC" id="2.7.1.12"/>
    </reaction>
</comment>